<dbReference type="PROSITE" id="PS50883">
    <property type="entry name" value="EAL"/>
    <property type="match status" value="1"/>
</dbReference>
<dbReference type="SUPFAM" id="SSF55073">
    <property type="entry name" value="Nucleotide cyclase"/>
    <property type="match status" value="1"/>
</dbReference>
<dbReference type="InterPro" id="IPR003660">
    <property type="entry name" value="HAMP_dom"/>
</dbReference>
<organism evidence="5 6">
    <name type="scientific">Simiduia aestuariiviva</name>
    <dbReference type="NCBI Taxonomy" id="1510459"/>
    <lineage>
        <taxon>Bacteria</taxon>
        <taxon>Pseudomonadati</taxon>
        <taxon>Pseudomonadota</taxon>
        <taxon>Gammaproteobacteria</taxon>
        <taxon>Cellvibrionales</taxon>
        <taxon>Cellvibrionaceae</taxon>
        <taxon>Simiduia</taxon>
    </lineage>
</organism>
<dbReference type="InterPro" id="IPR043128">
    <property type="entry name" value="Rev_trsase/Diguanyl_cyclase"/>
</dbReference>
<dbReference type="PROSITE" id="PS50885">
    <property type="entry name" value="HAMP"/>
    <property type="match status" value="1"/>
</dbReference>
<dbReference type="Gene3D" id="3.30.70.270">
    <property type="match status" value="1"/>
</dbReference>
<feature type="domain" description="EAL" evidence="2">
    <location>
        <begin position="404"/>
        <end position="643"/>
    </location>
</feature>
<dbReference type="SMART" id="SM00052">
    <property type="entry name" value="EAL"/>
    <property type="match status" value="1"/>
</dbReference>
<evidence type="ECO:0000259" key="2">
    <source>
        <dbReference type="PROSITE" id="PS50883"/>
    </source>
</evidence>
<dbReference type="Gene3D" id="3.30.110.200">
    <property type="match status" value="1"/>
</dbReference>
<dbReference type="Gene3D" id="6.10.340.10">
    <property type="match status" value="1"/>
</dbReference>
<name>A0A839UNV1_9GAMM</name>
<dbReference type="NCBIfam" id="TIGR00254">
    <property type="entry name" value="GGDEF"/>
    <property type="match status" value="1"/>
</dbReference>
<reference evidence="5 6" key="1">
    <citation type="submission" date="2020-08" db="EMBL/GenBank/DDBJ databases">
        <title>Genomic Encyclopedia of Type Strains, Phase III (KMG-III): the genomes of soil and plant-associated and newly described type strains.</title>
        <authorList>
            <person name="Whitman W."/>
        </authorList>
    </citation>
    <scope>NUCLEOTIDE SEQUENCE [LARGE SCALE GENOMIC DNA]</scope>
    <source>
        <strain evidence="5 6">CECT 8571</strain>
    </source>
</reference>
<dbReference type="PANTHER" id="PTHR33121">
    <property type="entry name" value="CYCLIC DI-GMP PHOSPHODIESTERASE PDEF"/>
    <property type="match status" value="1"/>
</dbReference>
<dbReference type="InterPro" id="IPR001633">
    <property type="entry name" value="EAL_dom"/>
</dbReference>
<dbReference type="InterPro" id="IPR000160">
    <property type="entry name" value="GGDEF_dom"/>
</dbReference>
<feature type="domain" description="GGDEF" evidence="4">
    <location>
        <begin position="266"/>
        <end position="396"/>
    </location>
</feature>
<dbReference type="CDD" id="cd01949">
    <property type="entry name" value="GGDEF"/>
    <property type="match status" value="1"/>
</dbReference>
<dbReference type="InterPro" id="IPR042461">
    <property type="entry name" value="LapD_MoxY_peri_C"/>
</dbReference>
<comment type="caution">
    <text evidence="5">The sequence shown here is derived from an EMBL/GenBank/DDBJ whole genome shotgun (WGS) entry which is preliminary data.</text>
</comment>
<dbReference type="PROSITE" id="PS50887">
    <property type="entry name" value="GGDEF"/>
    <property type="match status" value="1"/>
</dbReference>
<accession>A0A839UNV1</accession>
<dbReference type="CDD" id="cd01948">
    <property type="entry name" value="EAL"/>
    <property type="match status" value="1"/>
</dbReference>
<dbReference type="Pfam" id="PF00990">
    <property type="entry name" value="GGDEF"/>
    <property type="match status" value="1"/>
</dbReference>
<evidence type="ECO:0000259" key="4">
    <source>
        <dbReference type="PROSITE" id="PS50887"/>
    </source>
</evidence>
<dbReference type="InterPro" id="IPR029787">
    <property type="entry name" value="Nucleotide_cyclase"/>
</dbReference>
<dbReference type="SMART" id="SM00304">
    <property type="entry name" value="HAMP"/>
    <property type="match status" value="1"/>
</dbReference>
<dbReference type="GO" id="GO:0016020">
    <property type="term" value="C:membrane"/>
    <property type="evidence" value="ECO:0007669"/>
    <property type="project" value="InterPro"/>
</dbReference>
<protein>
    <submittedName>
        <fullName evidence="5">Diguanylate cyclase (GGDEF)-like protein</fullName>
    </submittedName>
</protein>
<dbReference type="Gene3D" id="6.20.270.20">
    <property type="entry name" value="LapD/MoxY periplasmic domain"/>
    <property type="match status" value="1"/>
</dbReference>
<keyword evidence="1" id="KW-0472">Membrane</keyword>
<evidence type="ECO:0000313" key="6">
    <source>
        <dbReference type="Proteomes" id="UP000559987"/>
    </source>
</evidence>
<dbReference type="RefSeq" id="WP_183911019.1">
    <property type="nucleotide sequence ID" value="NZ_JACHXZ010000004.1"/>
</dbReference>
<proteinExistence type="predicted"/>
<feature type="transmembrane region" description="Helical" evidence="1">
    <location>
        <begin position="6"/>
        <end position="28"/>
    </location>
</feature>
<dbReference type="InterPro" id="IPR032244">
    <property type="entry name" value="LapD_MoxY_N"/>
</dbReference>
<dbReference type="SUPFAM" id="SSF141868">
    <property type="entry name" value="EAL domain-like"/>
    <property type="match status" value="1"/>
</dbReference>
<dbReference type="InterPro" id="IPR035919">
    <property type="entry name" value="EAL_sf"/>
</dbReference>
<feature type="transmembrane region" description="Helical" evidence="1">
    <location>
        <begin position="153"/>
        <end position="175"/>
    </location>
</feature>
<dbReference type="Gene3D" id="3.20.20.450">
    <property type="entry name" value="EAL domain"/>
    <property type="match status" value="1"/>
</dbReference>
<dbReference type="InterPro" id="IPR050706">
    <property type="entry name" value="Cyclic-di-GMP_PDE-like"/>
</dbReference>
<dbReference type="PANTHER" id="PTHR33121:SF70">
    <property type="entry name" value="SIGNALING PROTEIN YKOW"/>
    <property type="match status" value="1"/>
</dbReference>
<feature type="domain" description="HAMP" evidence="3">
    <location>
        <begin position="172"/>
        <end position="224"/>
    </location>
</feature>
<dbReference type="GO" id="GO:0071111">
    <property type="term" value="F:cyclic-guanylate-specific phosphodiesterase activity"/>
    <property type="evidence" value="ECO:0007669"/>
    <property type="project" value="InterPro"/>
</dbReference>
<dbReference type="GO" id="GO:0007165">
    <property type="term" value="P:signal transduction"/>
    <property type="evidence" value="ECO:0007669"/>
    <property type="project" value="InterPro"/>
</dbReference>
<evidence type="ECO:0000313" key="5">
    <source>
        <dbReference type="EMBL" id="MBB3169512.1"/>
    </source>
</evidence>
<keyword evidence="6" id="KW-1185">Reference proteome</keyword>
<dbReference type="EMBL" id="JACHXZ010000004">
    <property type="protein sequence ID" value="MBB3169512.1"/>
    <property type="molecule type" value="Genomic_DNA"/>
</dbReference>
<gene>
    <name evidence="5" type="ORF">FHS30_002725</name>
</gene>
<sequence length="643" mass="72224">MSLLRQLVLSITLLVVILLAGNMTVSVYNARTHFFEQMQVHAQDTATALGFSISQAAQEKDAALIGSMVDVIFDRGYYQRISYANLDGEQVVVRETPVQVDSVPQWFIDLIKIPNPKGESEVINGWFRLGKIQVVGHTGLAYRDLWRVFREQLWLFAFTAVLAYGMAGVSLHFLLRPLKKVERQAEAICRREFPEQQREPRARELRSMVQAMNRMVAKIRDMFNEQIELTESLHRASHVDPVTGLSNRVDFDARLEAFLKSEQGGGDGALLLGQLSNLQEYNEQLGREAGDRLLATIANTLKPLLMTWPGAIVSRRGGADFCMFVPGIDRLQTETLCAQLIEELHTISWPSGALPFHLGAVHEPSVTLDSQLLSRADAALRAAQHQAEDYWCLLTQQSDGVRPAGEWRKLLRGIIDESLLQLYFQPVFDRDRNLLHSEVLVRMDIDGQLQNAGSFLPQVERFALSDALDRCVLSLLAERSLQEDKQFSVNLSPRSVALPSFRNWIQQFLSEHPKLARNLVLEVSESVVLSHGDAFKHLVQSVSEWGVRVALDHFGVAGSAFNYLQTLPLYCLKVDRSFISQLETRQDNQFFVKSLAQIAHSCDMLLLAEGVETDAEWAQIHRLGLDGGQGYLLGRPAAELPKG</sequence>
<evidence type="ECO:0000259" key="3">
    <source>
        <dbReference type="PROSITE" id="PS50885"/>
    </source>
</evidence>
<evidence type="ECO:0000256" key="1">
    <source>
        <dbReference type="SAM" id="Phobius"/>
    </source>
</evidence>
<dbReference type="SMART" id="SM00267">
    <property type="entry name" value="GGDEF"/>
    <property type="match status" value="1"/>
</dbReference>
<keyword evidence="1" id="KW-1133">Transmembrane helix</keyword>
<dbReference type="Proteomes" id="UP000559987">
    <property type="component" value="Unassembled WGS sequence"/>
</dbReference>
<keyword evidence="1" id="KW-0812">Transmembrane</keyword>
<dbReference type="AlphaFoldDB" id="A0A839UNV1"/>
<dbReference type="Pfam" id="PF00563">
    <property type="entry name" value="EAL"/>
    <property type="match status" value="1"/>
</dbReference>
<dbReference type="Pfam" id="PF16448">
    <property type="entry name" value="LapD_MoxY_N"/>
    <property type="match status" value="1"/>
</dbReference>